<evidence type="ECO:0000259" key="2">
    <source>
        <dbReference type="Pfam" id="PF00327"/>
    </source>
</evidence>
<dbReference type="AlphaFoldDB" id="A0A835JPI2"/>
<sequence length="108" mass="12119">MNKLNVVMKEVLRDQASPNNTKRIYFNEPKSYIALVRGIPGTRRLHRHILEASRLGKCNHTFVRWNTPTVSFLGLSSGAADYRTLLCAAYQGTSISNAAMSFTIFEAL</sequence>
<dbReference type="InterPro" id="IPR016082">
    <property type="entry name" value="Ribosomal_uL30_ferredoxin-like"/>
</dbReference>
<evidence type="ECO:0000313" key="4">
    <source>
        <dbReference type="Proteomes" id="UP000657918"/>
    </source>
</evidence>
<protein>
    <recommendedName>
        <fullName evidence="2">Large ribosomal subunit protein uL30-like ferredoxin-like fold domain-containing protein</fullName>
    </recommendedName>
</protein>
<comment type="similarity">
    <text evidence="1">Belongs to the universal ribosomal protein uL30 family.</text>
</comment>
<dbReference type="SUPFAM" id="SSF55129">
    <property type="entry name" value="Ribosomal protein L30p/L7e"/>
    <property type="match status" value="1"/>
</dbReference>
<organism evidence="3 4">
    <name type="scientific">Salix dunnii</name>
    <dbReference type="NCBI Taxonomy" id="1413687"/>
    <lineage>
        <taxon>Eukaryota</taxon>
        <taxon>Viridiplantae</taxon>
        <taxon>Streptophyta</taxon>
        <taxon>Embryophyta</taxon>
        <taxon>Tracheophyta</taxon>
        <taxon>Spermatophyta</taxon>
        <taxon>Magnoliopsida</taxon>
        <taxon>eudicotyledons</taxon>
        <taxon>Gunneridae</taxon>
        <taxon>Pentapetalae</taxon>
        <taxon>rosids</taxon>
        <taxon>fabids</taxon>
        <taxon>Malpighiales</taxon>
        <taxon>Salicaceae</taxon>
        <taxon>Saliceae</taxon>
        <taxon>Salix</taxon>
    </lineage>
</organism>
<gene>
    <name evidence="3" type="ORF">SADUNF_Sadunf10G0033500</name>
</gene>
<evidence type="ECO:0000313" key="3">
    <source>
        <dbReference type="EMBL" id="KAF9673527.1"/>
    </source>
</evidence>
<comment type="caution">
    <text evidence="3">The sequence shown here is derived from an EMBL/GenBank/DDBJ whole genome shotgun (WGS) entry which is preliminary data.</text>
</comment>
<dbReference type="OrthoDB" id="509901at2759"/>
<dbReference type="EMBL" id="JADGMS010000010">
    <property type="protein sequence ID" value="KAF9673527.1"/>
    <property type="molecule type" value="Genomic_DNA"/>
</dbReference>
<accession>A0A835JPI2</accession>
<feature type="domain" description="Large ribosomal subunit protein uL30-like ferredoxin-like fold" evidence="2">
    <location>
        <begin position="33"/>
        <end position="70"/>
    </location>
</feature>
<keyword evidence="4" id="KW-1185">Reference proteome</keyword>
<proteinExistence type="inferred from homology"/>
<evidence type="ECO:0000256" key="1">
    <source>
        <dbReference type="ARBA" id="ARBA00007594"/>
    </source>
</evidence>
<reference evidence="3 4" key="1">
    <citation type="submission" date="2020-10" db="EMBL/GenBank/DDBJ databases">
        <title>Plant Genome Project.</title>
        <authorList>
            <person name="Zhang R.-G."/>
        </authorList>
    </citation>
    <scope>NUCLEOTIDE SEQUENCE [LARGE SCALE GENOMIC DNA]</scope>
    <source>
        <strain evidence="3">FAFU-HL-1</strain>
        <tissue evidence="3">Leaf</tissue>
    </source>
</reference>
<dbReference type="InterPro" id="IPR036919">
    <property type="entry name" value="Ribo_uL30_ferredoxin-like_sf"/>
</dbReference>
<dbReference type="Pfam" id="PF00327">
    <property type="entry name" value="Ribosomal_L30"/>
    <property type="match status" value="1"/>
</dbReference>
<name>A0A835JPI2_9ROSI</name>
<dbReference type="Proteomes" id="UP000657918">
    <property type="component" value="Unassembled WGS sequence"/>
</dbReference>